<protein>
    <recommendedName>
        <fullName evidence="4">GPI mannosyltransferase 1</fullName>
    </recommendedName>
    <alternativeName>
        <fullName evidence="14">GPI mannosyltransferase I</fullName>
    </alternativeName>
    <alternativeName>
        <fullName evidence="13">Glycosylphosphatidylinositol-anchor biosynthesis protein 14</fullName>
    </alternativeName>
</protein>
<evidence type="ECO:0000313" key="15">
    <source>
        <dbReference type="EMBL" id="KAF7779060.1"/>
    </source>
</evidence>
<keyword evidence="8" id="KW-0812">Transmembrane</keyword>
<evidence type="ECO:0000256" key="13">
    <source>
        <dbReference type="ARBA" id="ARBA00030167"/>
    </source>
</evidence>
<keyword evidence="5" id="KW-0337">GPI-anchor biosynthesis</keyword>
<evidence type="ECO:0000256" key="9">
    <source>
        <dbReference type="ARBA" id="ARBA00022824"/>
    </source>
</evidence>
<evidence type="ECO:0000256" key="12">
    <source>
        <dbReference type="ARBA" id="ARBA00025399"/>
    </source>
</evidence>
<evidence type="ECO:0000256" key="2">
    <source>
        <dbReference type="ARBA" id="ARBA00004687"/>
    </source>
</evidence>
<evidence type="ECO:0000256" key="4">
    <source>
        <dbReference type="ARBA" id="ARBA00013797"/>
    </source>
</evidence>
<evidence type="ECO:0000256" key="6">
    <source>
        <dbReference type="ARBA" id="ARBA00022676"/>
    </source>
</evidence>
<dbReference type="UniPathway" id="UPA00196"/>
<dbReference type="GO" id="GO:1990529">
    <property type="term" value="C:glycosylphosphatidylinositol-mannosyltransferase I complex"/>
    <property type="evidence" value="ECO:0007669"/>
    <property type="project" value="TreeGrafter"/>
</dbReference>
<evidence type="ECO:0000256" key="3">
    <source>
        <dbReference type="ARBA" id="ARBA00011071"/>
    </source>
</evidence>
<comment type="pathway">
    <text evidence="2">Glycolipid biosynthesis; glycosylphosphatidylinositol-anchor biosynthesis.</text>
</comment>
<evidence type="ECO:0000256" key="10">
    <source>
        <dbReference type="ARBA" id="ARBA00022989"/>
    </source>
</evidence>
<name>A0A8H7KIX5_AGABI</name>
<evidence type="ECO:0000256" key="1">
    <source>
        <dbReference type="ARBA" id="ARBA00004477"/>
    </source>
</evidence>
<dbReference type="PANTHER" id="PTHR12886:SF0">
    <property type="entry name" value="GPI MANNOSYLTRANSFERASE 1"/>
    <property type="match status" value="1"/>
</dbReference>
<keyword evidence="6" id="KW-0328">Glycosyltransferase</keyword>
<evidence type="ECO:0000256" key="14">
    <source>
        <dbReference type="ARBA" id="ARBA00032997"/>
    </source>
</evidence>
<keyword evidence="10" id="KW-1133">Transmembrane helix</keyword>
<sequence length="291" mass="32327">MFTAGKESHGKLMIPSFKNVLYASIALRVALILYSEWHDARSIVKYTDVDYRVFTDAARFILQPSAANRARGPILNQLALGDPYARDTYRYTPLLALILTPNIFLHPSFGKYVFAACDILNGLIIYNVLVNHILTTDPEQEKTDSTLIAKMKTQATLYTAIHLLNPMVFSISTRGSSESLLLAFVLLTLHALLNDRWTIAAIFLGLSTHWKIYPVIYGVSSVCLIGSLSSHSKHKSGGLTVLEHFFSSEVFVMPSGDILFFTNPTSITCTDLIIDIISLHTSIQRISATLL</sequence>
<evidence type="ECO:0000256" key="11">
    <source>
        <dbReference type="ARBA" id="ARBA00023136"/>
    </source>
</evidence>
<dbReference type="AlphaFoldDB" id="A0A8H7KIX5"/>
<proteinExistence type="inferred from homology"/>
<comment type="function">
    <text evidence="12">Mannosyltransferase involved in glycosylphosphatidylinositol-anchor biosynthesis. Transfers the first alpha-1,4-mannose to GlcN-acyl-PI during GPI precursor assembly. Required for cell wall integrity.</text>
</comment>
<keyword evidence="9" id="KW-0256">Endoplasmic reticulum</keyword>
<comment type="similarity">
    <text evidence="3">Belongs to the PIGM family.</text>
</comment>
<comment type="caution">
    <text evidence="15">The sequence shown here is derived from an EMBL/GenBank/DDBJ whole genome shotgun (WGS) entry which is preliminary data.</text>
</comment>
<keyword evidence="11" id="KW-0472">Membrane</keyword>
<keyword evidence="7" id="KW-0808">Transferase</keyword>
<evidence type="ECO:0000256" key="5">
    <source>
        <dbReference type="ARBA" id="ARBA00022502"/>
    </source>
</evidence>
<gene>
    <name evidence="15" type="ORF">Agabi119p4_3405</name>
</gene>
<reference evidence="15 16" key="1">
    <citation type="journal article" name="Sci. Rep.">
        <title>Telomere-to-telomere assembled and centromere annotated genomes of the two main subspecies of the button mushroom Agaricus bisporus reveal especially polymorphic chromosome ends.</title>
        <authorList>
            <person name="Sonnenberg A.S.M."/>
            <person name="Sedaghat-Telgerd N."/>
            <person name="Lavrijssen B."/>
            <person name="Ohm R.A."/>
            <person name="Hendrickx P.M."/>
            <person name="Scholtmeijer K."/>
            <person name="Baars J.J.P."/>
            <person name="van Peer A."/>
        </authorList>
    </citation>
    <scope>NUCLEOTIDE SEQUENCE [LARGE SCALE GENOMIC DNA]</scope>
    <source>
        <strain evidence="15 16">H119_p4</strain>
    </source>
</reference>
<evidence type="ECO:0000313" key="16">
    <source>
        <dbReference type="Proteomes" id="UP000629468"/>
    </source>
</evidence>
<dbReference type="Proteomes" id="UP000629468">
    <property type="component" value="Unassembled WGS sequence"/>
</dbReference>
<dbReference type="GO" id="GO:0006506">
    <property type="term" value="P:GPI anchor biosynthetic process"/>
    <property type="evidence" value="ECO:0007669"/>
    <property type="project" value="UniProtKB-UniPathway"/>
</dbReference>
<dbReference type="GO" id="GO:0005789">
    <property type="term" value="C:endoplasmic reticulum membrane"/>
    <property type="evidence" value="ECO:0007669"/>
    <property type="project" value="UniProtKB-SubCell"/>
</dbReference>
<dbReference type="GO" id="GO:0051751">
    <property type="term" value="F:alpha-1,4-mannosyltransferase activity"/>
    <property type="evidence" value="ECO:0007669"/>
    <property type="project" value="InterPro"/>
</dbReference>
<dbReference type="Pfam" id="PF06728">
    <property type="entry name" value="PIG-U"/>
    <property type="match status" value="1"/>
</dbReference>
<organism evidence="15 16">
    <name type="scientific">Agaricus bisporus var. burnettii</name>
    <dbReference type="NCBI Taxonomy" id="192524"/>
    <lineage>
        <taxon>Eukaryota</taxon>
        <taxon>Fungi</taxon>
        <taxon>Dikarya</taxon>
        <taxon>Basidiomycota</taxon>
        <taxon>Agaricomycotina</taxon>
        <taxon>Agaricomycetes</taxon>
        <taxon>Agaricomycetidae</taxon>
        <taxon>Agaricales</taxon>
        <taxon>Agaricineae</taxon>
        <taxon>Agaricaceae</taxon>
        <taxon>Agaricus</taxon>
    </lineage>
</organism>
<accession>A0A8H7KIX5</accession>
<evidence type="ECO:0000256" key="7">
    <source>
        <dbReference type="ARBA" id="ARBA00022679"/>
    </source>
</evidence>
<dbReference type="EMBL" id="JABXXO010000004">
    <property type="protein sequence ID" value="KAF7779060.1"/>
    <property type="molecule type" value="Genomic_DNA"/>
</dbReference>
<evidence type="ECO:0000256" key="8">
    <source>
        <dbReference type="ARBA" id="ARBA00022692"/>
    </source>
</evidence>
<dbReference type="GO" id="GO:0004376">
    <property type="term" value="F:GPI mannosyltransferase activity"/>
    <property type="evidence" value="ECO:0007669"/>
    <property type="project" value="InterPro"/>
</dbReference>
<dbReference type="InterPro" id="IPR007704">
    <property type="entry name" value="PIG-M"/>
</dbReference>
<dbReference type="PANTHER" id="PTHR12886">
    <property type="entry name" value="PIG-M MANNOSYLTRANSFERASE"/>
    <property type="match status" value="1"/>
</dbReference>
<comment type="subcellular location">
    <subcellularLocation>
        <location evidence="1">Endoplasmic reticulum membrane</location>
        <topology evidence="1">Multi-pass membrane protein</topology>
    </subcellularLocation>
</comment>